<dbReference type="PANTHER" id="PTHR37423">
    <property type="entry name" value="SOLUBLE LYTIC MUREIN TRANSGLYCOSYLASE-RELATED"/>
    <property type="match status" value="1"/>
</dbReference>
<comment type="similarity">
    <text evidence="1">Belongs to the transglycosylase Slt family.</text>
</comment>
<sequence>MAIDNPPQERHQSAMRVVALTLFLIWAGTAKADPQDAQCSSGKWGHVQCIRPAHFVYDTCNAIEIFSKRHGLNTGFFARLIWQESRFDPNALSHANARGIAQFIPSTARLRGLKDPFNPADALEHSAQYLAEMVQRYGNEGMAAIGYNGGEGRASGFLEGKGLAPETVNYVPIITGLSAEQWRDAPPKDHDFRLATDKSFYAACSEMARKRRLTPIKVIPTTAPPPKIKPWGVQLGFGTSEKAAKAKISSQTGSCRKQVNSEKLDLIYVKNRVSGKKGYYFGRIGRNTREAAQKLCSSLKRQNCTCLVVENQ</sequence>
<dbReference type="AlphaFoldDB" id="A0A7W6E2D1"/>
<feature type="signal peptide" evidence="3">
    <location>
        <begin position="1"/>
        <end position="32"/>
    </location>
</feature>
<dbReference type="RefSeq" id="WP_343042039.1">
    <property type="nucleotide sequence ID" value="NZ_JACIEI010000001.1"/>
</dbReference>
<evidence type="ECO:0000256" key="3">
    <source>
        <dbReference type="SAM" id="SignalP"/>
    </source>
</evidence>
<dbReference type="InterPro" id="IPR008258">
    <property type="entry name" value="Transglycosylase_SLT_dom_1"/>
</dbReference>
<keyword evidence="6" id="KW-1185">Reference proteome</keyword>
<evidence type="ECO:0000256" key="2">
    <source>
        <dbReference type="ARBA" id="ARBA00009387"/>
    </source>
</evidence>
<evidence type="ECO:0000313" key="5">
    <source>
        <dbReference type="EMBL" id="MBB3993009.1"/>
    </source>
</evidence>
<organism evidence="5 6">
    <name type="scientific">Sulfitobacter undariae</name>
    <dbReference type="NCBI Taxonomy" id="1563671"/>
    <lineage>
        <taxon>Bacteria</taxon>
        <taxon>Pseudomonadati</taxon>
        <taxon>Pseudomonadota</taxon>
        <taxon>Alphaproteobacteria</taxon>
        <taxon>Rhodobacterales</taxon>
        <taxon>Roseobacteraceae</taxon>
        <taxon>Sulfitobacter</taxon>
    </lineage>
</organism>
<name>A0A7W6E2D1_9RHOB</name>
<feature type="domain" description="Transglycosylase SLT" evidence="4">
    <location>
        <begin position="67"/>
        <end position="154"/>
    </location>
</feature>
<accession>A0A7W6E2D1</accession>
<dbReference type="InterPro" id="IPR023346">
    <property type="entry name" value="Lysozyme-like_dom_sf"/>
</dbReference>
<evidence type="ECO:0000256" key="1">
    <source>
        <dbReference type="ARBA" id="ARBA00007734"/>
    </source>
</evidence>
<keyword evidence="3" id="KW-0732">Signal</keyword>
<dbReference type="EMBL" id="JACIEI010000001">
    <property type="protein sequence ID" value="MBB3993009.1"/>
    <property type="molecule type" value="Genomic_DNA"/>
</dbReference>
<evidence type="ECO:0000313" key="6">
    <source>
        <dbReference type="Proteomes" id="UP000530268"/>
    </source>
</evidence>
<dbReference type="CDD" id="cd00254">
    <property type="entry name" value="LT-like"/>
    <property type="match status" value="1"/>
</dbReference>
<reference evidence="5 6" key="1">
    <citation type="submission" date="2020-08" db="EMBL/GenBank/DDBJ databases">
        <title>Genomic Encyclopedia of Type Strains, Phase IV (KMG-IV): sequencing the most valuable type-strain genomes for metagenomic binning, comparative biology and taxonomic classification.</title>
        <authorList>
            <person name="Goeker M."/>
        </authorList>
    </citation>
    <scope>NUCLEOTIDE SEQUENCE [LARGE SCALE GENOMIC DNA]</scope>
    <source>
        <strain evidence="5 6">DSM 102234</strain>
    </source>
</reference>
<dbReference type="PANTHER" id="PTHR37423:SF2">
    <property type="entry name" value="MEMBRANE-BOUND LYTIC MUREIN TRANSGLYCOSYLASE C"/>
    <property type="match status" value="1"/>
</dbReference>
<gene>
    <name evidence="5" type="ORF">GGR95_000628</name>
</gene>
<feature type="chain" id="PRO_5031439925" description="Transglycosylase SLT domain-containing protein" evidence="3">
    <location>
        <begin position="33"/>
        <end position="312"/>
    </location>
</feature>
<dbReference type="Proteomes" id="UP000530268">
    <property type="component" value="Unassembled WGS sequence"/>
</dbReference>
<comment type="similarity">
    <text evidence="2">Belongs to the virb1 family.</text>
</comment>
<dbReference type="Pfam" id="PF01464">
    <property type="entry name" value="SLT"/>
    <property type="match status" value="1"/>
</dbReference>
<proteinExistence type="inferred from homology"/>
<comment type="caution">
    <text evidence="5">The sequence shown here is derived from an EMBL/GenBank/DDBJ whole genome shotgun (WGS) entry which is preliminary data.</text>
</comment>
<dbReference type="SUPFAM" id="SSF53955">
    <property type="entry name" value="Lysozyme-like"/>
    <property type="match status" value="1"/>
</dbReference>
<dbReference type="Gene3D" id="1.10.530.10">
    <property type="match status" value="1"/>
</dbReference>
<protein>
    <recommendedName>
        <fullName evidence="4">Transglycosylase SLT domain-containing protein</fullName>
    </recommendedName>
</protein>
<evidence type="ECO:0000259" key="4">
    <source>
        <dbReference type="Pfam" id="PF01464"/>
    </source>
</evidence>